<name>A0A9D1VS55_9BACT</name>
<evidence type="ECO:0000313" key="2">
    <source>
        <dbReference type="EMBL" id="HIX46004.1"/>
    </source>
</evidence>
<organism evidence="2 3">
    <name type="scientific">Candidatus Barnesiella excrementipullorum</name>
    <dbReference type="NCBI Taxonomy" id="2838479"/>
    <lineage>
        <taxon>Bacteria</taxon>
        <taxon>Pseudomonadati</taxon>
        <taxon>Bacteroidota</taxon>
        <taxon>Bacteroidia</taxon>
        <taxon>Bacteroidales</taxon>
        <taxon>Barnesiellaceae</taxon>
        <taxon>Barnesiella</taxon>
    </lineage>
</organism>
<dbReference type="EMBL" id="DXFB01000189">
    <property type="protein sequence ID" value="HIX46004.1"/>
    <property type="molecule type" value="Genomic_DNA"/>
</dbReference>
<proteinExistence type="predicted"/>
<dbReference type="AlphaFoldDB" id="A0A9D1VS55"/>
<reference evidence="2" key="2">
    <citation type="submission" date="2021-04" db="EMBL/GenBank/DDBJ databases">
        <authorList>
            <person name="Gilroy R."/>
        </authorList>
    </citation>
    <scope>NUCLEOTIDE SEQUENCE</scope>
    <source>
        <strain evidence="2">ChiHjej12B11-16260</strain>
    </source>
</reference>
<accession>A0A9D1VS55</accession>
<gene>
    <name evidence="2" type="ORF">H9982_07260</name>
</gene>
<sequence length="481" mass="55232">MAVLCTVQSQAQSQSFEEYKKKATEAYRSYVKEKITAFENFRAERNKEFASYLQKKWMRYEQQPEVEPPVRPKPVVPDPKDDTTIPSRLPVLTVKPIKKPDEPVDVTVKPLPRNVKPSEALQFDFYGTRCRVRFAKNKAFALSDISEQYVAQVWKELVSPDYSTLLDDCIAYRSELKLCDWAYVKFTEQVAKALFGNGKPNEAALLQAFLLMQSGYDAKVVRFGDERLMPALSADNQIYGFTFFVNNGRKYYLLEKIKEKQPIYTYDEMFYDKAQPCALGVLHEQQLPVVQAAHVTRVSSHYPAARVETKANDNLMAFYNDFPHCDWTVYARTPMTREMRDDVLTPLRAAIQGKGEVEAANILLDFVQTGFAYKTDEQQFGYERPLFVDEVFFYPYCDCEDRAILYVYLVHELLGLDVALLYYPMHLAAAVAFNVPVDGDSMMINGRKYLVCDPTIISGASVGEAMKRYKNTQATVYTVEY</sequence>
<feature type="compositionally biased region" description="Pro residues" evidence="1">
    <location>
        <begin position="66"/>
        <end position="77"/>
    </location>
</feature>
<protein>
    <recommendedName>
        <fullName evidence="4">Transglutaminase-like domain-containing protein</fullName>
    </recommendedName>
</protein>
<dbReference type="Proteomes" id="UP000824246">
    <property type="component" value="Unassembled WGS sequence"/>
</dbReference>
<evidence type="ECO:0000256" key="1">
    <source>
        <dbReference type="SAM" id="MobiDB-lite"/>
    </source>
</evidence>
<comment type="caution">
    <text evidence="2">The sequence shown here is derived from an EMBL/GenBank/DDBJ whole genome shotgun (WGS) entry which is preliminary data.</text>
</comment>
<feature type="region of interest" description="Disordered" evidence="1">
    <location>
        <begin position="63"/>
        <end position="82"/>
    </location>
</feature>
<evidence type="ECO:0000313" key="3">
    <source>
        <dbReference type="Proteomes" id="UP000824246"/>
    </source>
</evidence>
<reference evidence="2" key="1">
    <citation type="journal article" date="2021" name="PeerJ">
        <title>Extensive microbial diversity within the chicken gut microbiome revealed by metagenomics and culture.</title>
        <authorList>
            <person name="Gilroy R."/>
            <person name="Ravi A."/>
            <person name="Getino M."/>
            <person name="Pursley I."/>
            <person name="Horton D.L."/>
            <person name="Alikhan N.F."/>
            <person name="Baker D."/>
            <person name="Gharbi K."/>
            <person name="Hall N."/>
            <person name="Watson M."/>
            <person name="Adriaenssens E.M."/>
            <person name="Foster-Nyarko E."/>
            <person name="Jarju S."/>
            <person name="Secka A."/>
            <person name="Antonio M."/>
            <person name="Oren A."/>
            <person name="Chaudhuri R.R."/>
            <person name="La Ragione R."/>
            <person name="Hildebrand F."/>
            <person name="Pallen M.J."/>
        </authorList>
    </citation>
    <scope>NUCLEOTIDE SEQUENCE</scope>
    <source>
        <strain evidence="2">ChiHjej12B11-16260</strain>
    </source>
</reference>
<evidence type="ECO:0008006" key="4">
    <source>
        <dbReference type="Google" id="ProtNLM"/>
    </source>
</evidence>